<dbReference type="EMBL" id="CAADFU010000170">
    <property type="protein sequence ID" value="VFK49297.1"/>
    <property type="molecule type" value="Genomic_DNA"/>
</dbReference>
<protein>
    <submittedName>
        <fullName evidence="2">Uncharacterized protein</fullName>
    </submittedName>
</protein>
<feature type="region of interest" description="Disordered" evidence="1">
    <location>
        <begin position="1"/>
        <end position="25"/>
    </location>
</feature>
<reference evidence="2" key="1">
    <citation type="submission" date="2019-02" db="EMBL/GenBank/DDBJ databases">
        <authorList>
            <person name="Gruber-Vodicka R. H."/>
            <person name="Seah K. B. B."/>
        </authorList>
    </citation>
    <scope>NUCLEOTIDE SEQUENCE</scope>
    <source>
        <strain evidence="3">BECK_S1320</strain>
        <strain evidence="2">BECK_S1321</strain>
    </source>
</reference>
<dbReference type="AlphaFoldDB" id="A0A450YR19"/>
<sequence length="100" mass="11251">MNRVSRDGAGSPRGRMGRSDNIPTIRDDIRAGFGDIPRRGNDISVRCHYLLAMCNDISTRCHEILVICDDIRARRSDISARCHEIRANRRYLSISPPGNA</sequence>
<evidence type="ECO:0000313" key="2">
    <source>
        <dbReference type="EMBL" id="VFK43994.1"/>
    </source>
</evidence>
<accession>A0A450YR19</accession>
<proteinExistence type="predicted"/>
<dbReference type="EMBL" id="CAADFR010000163">
    <property type="protein sequence ID" value="VFK43994.1"/>
    <property type="molecule type" value="Genomic_DNA"/>
</dbReference>
<gene>
    <name evidence="3" type="ORF">BECKSD772E_GA0070983_11704</name>
    <name evidence="2" type="ORF">BECKSD772F_GA0070984_11634</name>
</gene>
<evidence type="ECO:0000313" key="3">
    <source>
        <dbReference type="EMBL" id="VFK49297.1"/>
    </source>
</evidence>
<organism evidence="2">
    <name type="scientific">Candidatus Kentrum sp. SD</name>
    <dbReference type="NCBI Taxonomy" id="2126332"/>
    <lineage>
        <taxon>Bacteria</taxon>
        <taxon>Pseudomonadati</taxon>
        <taxon>Pseudomonadota</taxon>
        <taxon>Gammaproteobacteria</taxon>
        <taxon>Candidatus Kentrum</taxon>
    </lineage>
</organism>
<name>A0A450YR19_9GAMM</name>
<evidence type="ECO:0000256" key="1">
    <source>
        <dbReference type="SAM" id="MobiDB-lite"/>
    </source>
</evidence>